<name>E2BQA0_HARSA</name>
<dbReference type="SMART" id="SM00587">
    <property type="entry name" value="CHK"/>
    <property type="match status" value="1"/>
</dbReference>
<organism evidence="3">
    <name type="scientific">Harpegnathos saltator</name>
    <name type="common">Jerdon's jumping ant</name>
    <dbReference type="NCBI Taxonomy" id="610380"/>
    <lineage>
        <taxon>Eukaryota</taxon>
        <taxon>Metazoa</taxon>
        <taxon>Ecdysozoa</taxon>
        <taxon>Arthropoda</taxon>
        <taxon>Hexapoda</taxon>
        <taxon>Insecta</taxon>
        <taxon>Pterygota</taxon>
        <taxon>Neoptera</taxon>
        <taxon>Endopterygota</taxon>
        <taxon>Hymenoptera</taxon>
        <taxon>Apocrita</taxon>
        <taxon>Aculeata</taxon>
        <taxon>Formicoidea</taxon>
        <taxon>Formicidae</taxon>
        <taxon>Ponerinae</taxon>
        <taxon>Ponerini</taxon>
        <taxon>Harpegnathos</taxon>
    </lineage>
</organism>
<evidence type="ECO:0000259" key="1">
    <source>
        <dbReference type="SMART" id="SM00587"/>
    </source>
</evidence>
<protein>
    <recommendedName>
        <fullName evidence="1">CHK kinase-like domain-containing protein</fullName>
    </recommendedName>
</protein>
<dbReference type="EMBL" id="GL449698">
    <property type="protein sequence ID" value="EFN82154.1"/>
    <property type="molecule type" value="Genomic_DNA"/>
</dbReference>
<dbReference type="InterPro" id="IPR004119">
    <property type="entry name" value="EcKL"/>
</dbReference>
<dbReference type="InterPro" id="IPR011009">
    <property type="entry name" value="Kinase-like_dom_sf"/>
</dbReference>
<keyword evidence="3" id="KW-1185">Reference proteome</keyword>
<evidence type="ECO:0000313" key="3">
    <source>
        <dbReference type="Proteomes" id="UP000008237"/>
    </source>
</evidence>
<proteinExistence type="predicted"/>
<dbReference type="InterPro" id="IPR015897">
    <property type="entry name" value="CHK_kinase-like"/>
</dbReference>
<gene>
    <name evidence="2" type="ORF">EAI_09550</name>
</gene>
<dbReference type="AlphaFoldDB" id="E2BQA0"/>
<accession>E2BQA0</accession>
<dbReference type="PANTHER" id="PTHR11012:SF8">
    <property type="entry name" value="JUVENILE HORMONE-INDUCIBLE PROTEIN 26"/>
    <property type="match status" value="1"/>
</dbReference>
<dbReference type="InParanoid" id="E2BQA0"/>
<dbReference type="Gene3D" id="3.90.1200.10">
    <property type="match status" value="1"/>
</dbReference>
<dbReference type="Proteomes" id="UP000008237">
    <property type="component" value="Unassembled WGS sequence"/>
</dbReference>
<evidence type="ECO:0000313" key="2">
    <source>
        <dbReference type="EMBL" id="EFN82154.1"/>
    </source>
</evidence>
<sequence length="399" mass="46613">MSEHKKWLDTVIPQIIGNIEPHMEDVCYELIRDDHRLLTNIFFVCVKYRQRTNGLIKQLSLVIKKPRGITLRDVVYTIPQFRNEILFYKTYCQSSENFPRCFYAYESSSLLACNSVIALENVQDRGFKDSPCTFNVPHDYVLAVMRALGRFHAKGYVMKEKMRTEFFHLASRFQKIKFIEFKLVKAILKESAIQVVNYLRDHGHDAHFCDKLEVLFSKMYEETMLRLFEPAEPLSTICHGDLTLDNMFFKTQSNGRVDAMLIDFACLTYNRPVIDLSTFLCLSCTNETIRNKLPEILRIYHSALTDYMLQEGVQDIQQYSYAAILDDYKRGCLIGFIIAAFYLPCMLRHVNFDLTLDIELSVYKYMSCKNSSVHKNSVMKILTDLLLQMHEDGCLDHFL</sequence>
<dbReference type="Pfam" id="PF02958">
    <property type="entry name" value="EcKL"/>
    <property type="match status" value="1"/>
</dbReference>
<reference evidence="2 3" key="1">
    <citation type="journal article" date="2010" name="Science">
        <title>Genomic comparison of the ants Camponotus floridanus and Harpegnathos saltator.</title>
        <authorList>
            <person name="Bonasio R."/>
            <person name="Zhang G."/>
            <person name="Ye C."/>
            <person name="Mutti N.S."/>
            <person name="Fang X."/>
            <person name="Qin N."/>
            <person name="Donahue G."/>
            <person name="Yang P."/>
            <person name="Li Q."/>
            <person name="Li C."/>
            <person name="Zhang P."/>
            <person name="Huang Z."/>
            <person name="Berger S.L."/>
            <person name="Reinberg D."/>
            <person name="Wang J."/>
            <person name="Liebig J."/>
        </authorList>
    </citation>
    <scope>NUCLEOTIDE SEQUENCE [LARGE SCALE GENOMIC DNA]</scope>
    <source>
        <strain evidence="2 3">R22 G/1</strain>
    </source>
</reference>
<feature type="domain" description="CHK kinase-like" evidence="1">
    <location>
        <begin position="117"/>
        <end position="310"/>
    </location>
</feature>
<dbReference type="SUPFAM" id="SSF56112">
    <property type="entry name" value="Protein kinase-like (PK-like)"/>
    <property type="match status" value="1"/>
</dbReference>
<dbReference type="OMA" id="QGWRVTK"/>
<dbReference type="OrthoDB" id="191037at2759"/>
<dbReference type="PANTHER" id="PTHR11012">
    <property type="entry name" value="PROTEIN KINASE-LIKE DOMAIN-CONTAINING"/>
    <property type="match status" value="1"/>
</dbReference>